<dbReference type="InterPro" id="IPR013325">
    <property type="entry name" value="RNA_pol_sigma_r2"/>
</dbReference>
<keyword evidence="5" id="KW-0804">Transcription</keyword>
<gene>
    <name evidence="8" type="ORF">HZF05_03610</name>
</gene>
<dbReference type="InterPro" id="IPR039425">
    <property type="entry name" value="RNA_pol_sigma-70-like"/>
</dbReference>
<dbReference type="GO" id="GO:0016987">
    <property type="term" value="F:sigma factor activity"/>
    <property type="evidence" value="ECO:0007669"/>
    <property type="project" value="UniProtKB-KW"/>
</dbReference>
<keyword evidence="3" id="KW-0731">Sigma factor</keyword>
<evidence type="ECO:0000313" key="8">
    <source>
        <dbReference type="EMBL" id="MBA2933177.1"/>
    </source>
</evidence>
<dbReference type="GO" id="GO:0003677">
    <property type="term" value="F:DNA binding"/>
    <property type="evidence" value="ECO:0007669"/>
    <property type="project" value="UniProtKB-KW"/>
</dbReference>
<comment type="similarity">
    <text evidence="1">Belongs to the sigma-70 factor family. ECF subfamily.</text>
</comment>
<dbReference type="InterPro" id="IPR036388">
    <property type="entry name" value="WH-like_DNA-bd_sf"/>
</dbReference>
<feature type="domain" description="RNA polymerase sigma factor 70 region 4 type 2" evidence="7">
    <location>
        <begin position="105"/>
        <end position="156"/>
    </location>
</feature>
<dbReference type="GO" id="GO:0006352">
    <property type="term" value="P:DNA-templated transcription initiation"/>
    <property type="evidence" value="ECO:0007669"/>
    <property type="project" value="InterPro"/>
</dbReference>
<evidence type="ECO:0000256" key="2">
    <source>
        <dbReference type="ARBA" id="ARBA00023015"/>
    </source>
</evidence>
<proteinExistence type="inferred from homology"/>
<dbReference type="SUPFAM" id="SSF88659">
    <property type="entry name" value="Sigma3 and sigma4 domains of RNA polymerase sigma factors"/>
    <property type="match status" value="1"/>
</dbReference>
<dbReference type="PANTHER" id="PTHR43133:SF58">
    <property type="entry name" value="ECF RNA POLYMERASE SIGMA FACTOR SIGD"/>
    <property type="match status" value="1"/>
</dbReference>
<accession>A0A838L294</accession>
<dbReference type="Proteomes" id="UP000570166">
    <property type="component" value="Unassembled WGS sequence"/>
</dbReference>
<evidence type="ECO:0000313" key="9">
    <source>
        <dbReference type="Proteomes" id="UP000570166"/>
    </source>
</evidence>
<sequence>MAAAQGGHGGTYRRLLGEIRTWLLRYFARRLPPAQVEDAVQETLIAIHEKRHTYDPARPFRPWLAAVARYKWIDRLRAMGRDRTEELPDAIGVEGHESEVTSAVLLRDLIARLKPAQQQAIRLVKLDGYSVEEASARTGQSPSLVKVNIHRGLKQLAVIVQEVPDDE</sequence>
<keyword evidence="4" id="KW-0238">DNA-binding</keyword>
<dbReference type="InterPro" id="IPR007627">
    <property type="entry name" value="RNA_pol_sigma70_r2"/>
</dbReference>
<evidence type="ECO:0000259" key="6">
    <source>
        <dbReference type="Pfam" id="PF04542"/>
    </source>
</evidence>
<dbReference type="Pfam" id="PF04542">
    <property type="entry name" value="Sigma70_r2"/>
    <property type="match status" value="1"/>
</dbReference>
<dbReference type="Gene3D" id="1.10.1740.10">
    <property type="match status" value="1"/>
</dbReference>
<keyword evidence="2" id="KW-0805">Transcription regulation</keyword>
<evidence type="ECO:0000259" key="7">
    <source>
        <dbReference type="Pfam" id="PF08281"/>
    </source>
</evidence>
<dbReference type="EMBL" id="JACEIB010000002">
    <property type="protein sequence ID" value="MBA2933177.1"/>
    <property type="molecule type" value="Genomic_DNA"/>
</dbReference>
<dbReference type="AlphaFoldDB" id="A0A838L294"/>
<dbReference type="Gene3D" id="1.10.10.10">
    <property type="entry name" value="Winged helix-like DNA-binding domain superfamily/Winged helix DNA-binding domain"/>
    <property type="match status" value="1"/>
</dbReference>
<dbReference type="NCBIfam" id="TIGR02937">
    <property type="entry name" value="sigma70-ECF"/>
    <property type="match status" value="1"/>
</dbReference>
<evidence type="ECO:0000256" key="5">
    <source>
        <dbReference type="ARBA" id="ARBA00023163"/>
    </source>
</evidence>
<dbReference type="InterPro" id="IPR013324">
    <property type="entry name" value="RNA_pol_sigma_r3/r4-like"/>
</dbReference>
<protein>
    <submittedName>
        <fullName evidence="8">Sigma-70 family RNA polymerase sigma factor</fullName>
    </submittedName>
</protein>
<organism evidence="8 9">
    <name type="scientific">Sphingomonas chungangi</name>
    <dbReference type="NCBI Taxonomy" id="2683589"/>
    <lineage>
        <taxon>Bacteria</taxon>
        <taxon>Pseudomonadati</taxon>
        <taxon>Pseudomonadota</taxon>
        <taxon>Alphaproteobacteria</taxon>
        <taxon>Sphingomonadales</taxon>
        <taxon>Sphingomonadaceae</taxon>
        <taxon>Sphingomonas</taxon>
    </lineage>
</organism>
<dbReference type="Pfam" id="PF08281">
    <property type="entry name" value="Sigma70_r4_2"/>
    <property type="match status" value="1"/>
</dbReference>
<reference evidence="8 9" key="1">
    <citation type="submission" date="2020-07" db="EMBL/GenBank/DDBJ databases">
        <authorList>
            <person name="Sun Q."/>
        </authorList>
    </citation>
    <scope>NUCLEOTIDE SEQUENCE [LARGE SCALE GENOMIC DNA]</scope>
    <source>
        <strain evidence="8 9">CGMCC 1.13654</strain>
    </source>
</reference>
<name>A0A838L294_9SPHN</name>
<keyword evidence="9" id="KW-1185">Reference proteome</keyword>
<evidence type="ECO:0000256" key="1">
    <source>
        <dbReference type="ARBA" id="ARBA00010641"/>
    </source>
</evidence>
<evidence type="ECO:0000256" key="4">
    <source>
        <dbReference type="ARBA" id="ARBA00023125"/>
    </source>
</evidence>
<dbReference type="PANTHER" id="PTHR43133">
    <property type="entry name" value="RNA POLYMERASE ECF-TYPE SIGMA FACTO"/>
    <property type="match status" value="1"/>
</dbReference>
<feature type="domain" description="RNA polymerase sigma-70 region 2" evidence="6">
    <location>
        <begin position="12"/>
        <end position="78"/>
    </location>
</feature>
<dbReference type="InterPro" id="IPR013249">
    <property type="entry name" value="RNA_pol_sigma70_r4_t2"/>
</dbReference>
<comment type="caution">
    <text evidence="8">The sequence shown here is derived from an EMBL/GenBank/DDBJ whole genome shotgun (WGS) entry which is preliminary data.</text>
</comment>
<dbReference type="InterPro" id="IPR014284">
    <property type="entry name" value="RNA_pol_sigma-70_dom"/>
</dbReference>
<dbReference type="SUPFAM" id="SSF88946">
    <property type="entry name" value="Sigma2 domain of RNA polymerase sigma factors"/>
    <property type="match status" value="1"/>
</dbReference>
<evidence type="ECO:0000256" key="3">
    <source>
        <dbReference type="ARBA" id="ARBA00023082"/>
    </source>
</evidence>